<organism evidence="2 3">
    <name type="scientific">candidate division WOR_3 bacterium SM23_60</name>
    <dbReference type="NCBI Taxonomy" id="1703780"/>
    <lineage>
        <taxon>Bacteria</taxon>
        <taxon>Bacteria division WOR-3</taxon>
    </lineage>
</organism>
<evidence type="ECO:0000259" key="1">
    <source>
        <dbReference type="Pfam" id="PF09989"/>
    </source>
</evidence>
<comment type="caution">
    <text evidence="2">The sequence shown here is derived from an EMBL/GenBank/DDBJ whole genome shotgun (WGS) entry which is preliminary data.</text>
</comment>
<evidence type="ECO:0000313" key="3">
    <source>
        <dbReference type="Proteomes" id="UP000051096"/>
    </source>
</evidence>
<dbReference type="Proteomes" id="UP000051096">
    <property type="component" value="Unassembled WGS sequence"/>
</dbReference>
<sequence>MKVGFQHMGTVNIALKTFIENLGYEVALGPKPTARTLNIGVKYSPEMVCLPFKITLGDMFGALENGAEMLLFIGSGDWSCRYGYYGRIQCSILQKLGYEFKTLFIGSQNLKSIASNLFTMHNRSWTSVIKRFVYAFYITYHKSKLVDVVEEYARETRPYEINKGTASNLMQKYLSAIEGENSVAQLRILRTDIENDFSQIERNGTQAPLRIQLVGESYCVIEPFINFNVIEYLGNNGVLVKPFLTSHRWLYYHSIRKDEDKDFSKKRAKKLAQQYWAYGTGGEDQVSIGYTLHAAHEAYDGIIHLMPFCCMPETAALPAFESISKKHDIPFLNISLDEHTGTEGLYTRVEAFLDLLQWRRKKNLYVRR</sequence>
<proteinExistence type="predicted"/>
<protein>
    <recommendedName>
        <fullName evidence="1">DUF2229 domain-containing protein</fullName>
    </recommendedName>
</protein>
<evidence type="ECO:0000313" key="2">
    <source>
        <dbReference type="EMBL" id="KPK70258.1"/>
    </source>
</evidence>
<dbReference type="PANTHER" id="PTHR32329">
    <property type="entry name" value="BIFUNCTIONAL PROTEIN [INCLUDES 2-HYDROXYACYL-COA DEHYDRATASE (N-TER) AND ITS ACTIVATOR DOMAIN (C_TERM)-RELATED"/>
    <property type="match status" value="1"/>
</dbReference>
<dbReference type="Pfam" id="PF09989">
    <property type="entry name" value="DUF2229"/>
    <property type="match status" value="1"/>
</dbReference>
<dbReference type="InterPro" id="IPR051805">
    <property type="entry name" value="Dehydratase_Activator_Redct"/>
</dbReference>
<dbReference type="PANTHER" id="PTHR32329:SF2">
    <property type="entry name" value="BIFUNCTIONAL PROTEIN [INCLUDES 2-HYDROXYACYL-COA DEHYDRATASE (N-TER) AND ITS ACTIVATOR DOMAIN (C_TERM)"/>
    <property type="match status" value="1"/>
</dbReference>
<dbReference type="EMBL" id="LJUO01000098">
    <property type="protein sequence ID" value="KPK70258.1"/>
    <property type="molecule type" value="Genomic_DNA"/>
</dbReference>
<dbReference type="InterPro" id="IPR018709">
    <property type="entry name" value="CoA_activase_DUF2229"/>
</dbReference>
<dbReference type="AlphaFoldDB" id="A0A0S8GCK1"/>
<name>A0A0S8GCK1_UNCW3</name>
<gene>
    <name evidence="2" type="ORF">AMJ87_09220</name>
</gene>
<feature type="domain" description="DUF2229" evidence="1">
    <location>
        <begin position="15"/>
        <end position="240"/>
    </location>
</feature>
<reference evidence="2 3" key="1">
    <citation type="journal article" date="2015" name="Microbiome">
        <title>Genomic resolution of linkages in carbon, nitrogen, and sulfur cycling among widespread estuary sediment bacteria.</title>
        <authorList>
            <person name="Baker B.J."/>
            <person name="Lazar C.S."/>
            <person name="Teske A.P."/>
            <person name="Dick G.J."/>
        </authorList>
    </citation>
    <scope>NUCLEOTIDE SEQUENCE [LARGE SCALE GENOMIC DNA]</scope>
    <source>
        <strain evidence="2">SM23_60</strain>
    </source>
</reference>
<dbReference type="Gene3D" id="3.40.50.11900">
    <property type="match status" value="1"/>
</dbReference>
<dbReference type="PATRIC" id="fig|1703780.3.peg.920"/>
<accession>A0A0S8GCK1</accession>